<name>A0A2T5YEC9_9BACT</name>
<comment type="caution">
    <text evidence="1">The sequence shown here is derived from an EMBL/GenBank/DDBJ whole genome shotgun (WGS) entry which is preliminary data.</text>
</comment>
<gene>
    <name evidence="1" type="ORF">C8N40_109169</name>
</gene>
<dbReference type="EMBL" id="QBKI01000009">
    <property type="protein sequence ID" value="PTX15071.1"/>
    <property type="molecule type" value="Genomic_DNA"/>
</dbReference>
<reference evidence="1 2" key="1">
    <citation type="submission" date="2018-04" db="EMBL/GenBank/DDBJ databases">
        <title>Genomic Encyclopedia of Archaeal and Bacterial Type Strains, Phase II (KMG-II): from individual species to whole genera.</title>
        <authorList>
            <person name="Goeker M."/>
        </authorList>
    </citation>
    <scope>NUCLEOTIDE SEQUENCE [LARGE SCALE GENOMIC DNA]</scope>
    <source>
        <strain evidence="1 2">DSM 100162</strain>
    </source>
</reference>
<dbReference type="AlphaFoldDB" id="A0A2T5YEC9"/>
<evidence type="ECO:0000313" key="2">
    <source>
        <dbReference type="Proteomes" id="UP000244225"/>
    </source>
</evidence>
<proteinExistence type="predicted"/>
<organism evidence="1 2">
    <name type="scientific">Pontibacter mucosus</name>
    <dbReference type="NCBI Taxonomy" id="1649266"/>
    <lineage>
        <taxon>Bacteria</taxon>
        <taxon>Pseudomonadati</taxon>
        <taxon>Bacteroidota</taxon>
        <taxon>Cytophagia</taxon>
        <taxon>Cytophagales</taxon>
        <taxon>Hymenobacteraceae</taxon>
        <taxon>Pontibacter</taxon>
    </lineage>
</organism>
<sequence>MAEKVLHQWVAAPGQDSGWLPEEYMKARAVYMGGLLAAPVVNYHTKLLAIIYGKTNEFREYIA</sequence>
<dbReference type="Proteomes" id="UP000244225">
    <property type="component" value="Unassembled WGS sequence"/>
</dbReference>
<accession>A0A2T5YEC9</accession>
<protein>
    <submittedName>
        <fullName evidence="1">Uncharacterized protein</fullName>
    </submittedName>
</protein>
<evidence type="ECO:0000313" key="1">
    <source>
        <dbReference type="EMBL" id="PTX15071.1"/>
    </source>
</evidence>
<keyword evidence="2" id="KW-1185">Reference proteome</keyword>